<dbReference type="EMBL" id="GDHC01016792">
    <property type="protein sequence ID" value="JAQ01837.1"/>
    <property type="molecule type" value="Transcribed_RNA"/>
</dbReference>
<feature type="transmembrane region" description="Helical" evidence="7">
    <location>
        <begin position="47"/>
        <end position="69"/>
    </location>
</feature>
<dbReference type="Pfam" id="PF00335">
    <property type="entry name" value="Tetraspanin"/>
    <property type="match status" value="1"/>
</dbReference>
<reference evidence="11" key="4">
    <citation type="journal article" date="2016" name="Gigascience">
        <title>De novo construction of an expanded transcriptome assembly for the western tarnished plant bug, Lygus hesperus.</title>
        <authorList>
            <person name="Tassone E.E."/>
            <person name="Geib S.M."/>
            <person name="Hall B."/>
            <person name="Fabrick J.A."/>
            <person name="Brent C.S."/>
            <person name="Hull J.J."/>
        </authorList>
    </citation>
    <scope>NUCLEOTIDE SEQUENCE</scope>
</reference>
<evidence type="ECO:0000256" key="2">
    <source>
        <dbReference type="ARBA" id="ARBA00006840"/>
    </source>
</evidence>
<dbReference type="InterPro" id="IPR018499">
    <property type="entry name" value="Tetraspanin/Peripherin"/>
</dbReference>
<dbReference type="SUPFAM" id="SSF48652">
    <property type="entry name" value="Tetraspanin"/>
    <property type="match status" value="1"/>
</dbReference>
<dbReference type="GO" id="GO:0005886">
    <property type="term" value="C:plasma membrane"/>
    <property type="evidence" value="ECO:0007669"/>
    <property type="project" value="TreeGrafter"/>
</dbReference>
<dbReference type="EMBL" id="GBRD01007256">
    <property type="protein sequence ID" value="JAG58565.1"/>
    <property type="molecule type" value="Transcribed_RNA"/>
</dbReference>
<feature type="transmembrane region" description="Helical" evidence="7">
    <location>
        <begin position="210"/>
        <end position="233"/>
    </location>
</feature>
<evidence type="ECO:0000256" key="5">
    <source>
        <dbReference type="ARBA" id="ARBA00023136"/>
    </source>
</evidence>
<name>A0A0A9ZHC9_LYGHE</name>
<feature type="disulfide bond" evidence="6">
    <location>
        <begin position="143"/>
        <end position="160"/>
    </location>
</feature>
<reference evidence="9" key="1">
    <citation type="journal article" date="2014" name="PLoS ONE">
        <title>Transcriptome-Based Identification of ABC Transporters in the Western Tarnished Plant Bug Lygus hesperus.</title>
        <authorList>
            <person name="Hull J.J."/>
            <person name="Chaney K."/>
            <person name="Geib S.M."/>
            <person name="Fabrick J.A."/>
            <person name="Brent C.S."/>
            <person name="Walsh D."/>
            <person name="Lavine L.C."/>
        </authorList>
    </citation>
    <scope>NUCLEOTIDE SEQUENCE</scope>
</reference>
<dbReference type="PIRSF" id="PIRSF002419">
    <property type="entry name" value="Tetraspanin"/>
    <property type="match status" value="1"/>
</dbReference>
<feature type="transmembrane region" description="Helical" evidence="7">
    <location>
        <begin position="81"/>
        <end position="106"/>
    </location>
</feature>
<evidence type="ECO:0000256" key="1">
    <source>
        <dbReference type="ARBA" id="ARBA00004141"/>
    </source>
</evidence>
<dbReference type="EMBL" id="GBHO01002009">
    <property type="protein sequence ID" value="JAG41595.1"/>
    <property type="molecule type" value="Transcribed_RNA"/>
</dbReference>
<comment type="subcellular location">
    <subcellularLocation>
        <location evidence="1 7">Membrane</location>
        <topology evidence="1 7">Multi-pass membrane protein</topology>
    </subcellularLocation>
</comment>
<feature type="transmembrane region" description="Helical" evidence="7">
    <location>
        <begin position="12"/>
        <end position="35"/>
    </location>
</feature>
<dbReference type="InterPro" id="IPR008952">
    <property type="entry name" value="Tetraspanin_EC2_sf"/>
</dbReference>
<organism evidence="9">
    <name type="scientific">Lygus hesperus</name>
    <name type="common">Western plant bug</name>
    <dbReference type="NCBI Taxonomy" id="30085"/>
    <lineage>
        <taxon>Eukaryota</taxon>
        <taxon>Metazoa</taxon>
        <taxon>Ecdysozoa</taxon>
        <taxon>Arthropoda</taxon>
        <taxon>Hexapoda</taxon>
        <taxon>Insecta</taxon>
        <taxon>Pterygota</taxon>
        <taxon>Neoptera</taxon>
        <taxon>Paraneoptera</taxon>
        <taxon>Hemiptera</taxon>
        <taxon>Heteroptera</taxon>
        <taxon>Panheteroptera</taxon>
        <taxon>Cimicomorpha</taxon>
        <taxon>Miridae</taxon>
        <taxon>Mirini</taxon>
        <taxon>Lygus</taxon>
    </lineage>
</organism>
<reference evidence="9" key="2">
    <citation type="submission" date="2014-07" db="EMBL/GenBank/DDBJ databases">
        <authorList>
            <person name="Hull J."/>
        </authorList>
    </citation>
    <scope>NUCLEOTIDE SEQUENCE</scope>
</reference>
<comment type="similarity">
    <text evidence="2 7">Belongs to the tetraspanin (TM4SF) family.</text>
</comment>
<evidence type="ECO:0000256" key="6">
    <source>
        <dbReference type="PIRSR" id="PIRSR002419-1"/>
    </source>
</evidence>
<dbReference type="PANTHER" id="PTHR19282">
    <property type="entry name" value="TETRASPANIN"/>
    <property type="match status" value="1"/>
</dbReference>
<evidence type="ECO:0000313" key="10">
    <source>
        <dbReference type="EMBL" id="JAG58565.1"/>
    </source>
</evidence>
<evidence type="ECO:0000256" key="7">
    <source>
        <dbReference type="RuleBase" id="RU361218"/>
    </source>
</evidence>
<accession>A0A0A9ZHC9</accession>
<keyword evidence="3 7" id="KW-0812">Transmembrane</keyword>
<gene>
    <name evidence="9" type="primary">CD63_5</name>
    <name evidence="11" type="synonym">CD63_1</name>
    <name evidence="8" type="synonym">CD63_4</name>
    <name evidence="9" type="ORF">CM83_42957</name>
    <name evidence="8" type="ORF">CM83_42958</name>
    <name evidence="11" type="ORF">g.14138</name>
</gene>
<reference evidence="10" key="3">
    <citation type="submission" date="2014-09" db="EMBL/GenBank/DDBJ databases">
        <authorList>
            <person name="Magalhaes I.L.F."/>
            <person name="Oliveira U."/>
            <person name="Santos F.R."/>
            <person name="Vidigal T.H.D.A."/>
            <person name="Brescovit A.D."/>
            <person name="Santos A.J."/>
        </authorList>
    </citation>
    <scope>NUCLEOTIDE SEQUENCE</scope>
</reference>
<keyword evidence="6" id="KW-1015">Disulfide bond</keyword>
<dbReference type="CDD" id="cd03127">
    <property type="entry name" value="tetraspanin_LEL"/>
    <property type="match status" value="1"/>
</dbReference>
<evidence type="ECO:0000313" key="9">
    <source>
        <dbReference type="EMBL" id="JAG41595.1"/>
    </source>
</evidence>
<keyword evidence="5 7" id="KW-0472">Membrane</keyword>
<evidence type="ECO:0000313" key="11">
    <source>
        <dbReference type="EMBL" id="JAQ01837.1"/>
    </source>
</evidence>
<dbReference type="Gene3D" id="1.10.1450.10">
    <property type="entry name" value="Tetraspanin"/>
    <property type="match status" value="1"/>
</dbReference>
<dbReference type="PANTHER" id="PTHR19282:SF521">
    <property type="entry name" value="IP01817P-RELATED"/>
    <property type="match status" value="1"/>
</dbReference>
<evidence type="ECO:0000256" key="3">
    <source>
        <dbReference type="ARBA" id="ARBA00022692"/>
    </source>
</evidence>
<keyword evidence="4 7" id="KW-1133">Transmembrane helix</keyword>
<dbReference type="InterPro" id="IPR000301">
    <property type="entry name" value="Tetraspanin_animals"/>
</dbReference>
<proteinExistence type="inferred from homology"/>
<dbReference type="AlphaFoldDB" id="A0A0A9ZHC9"/>
<evidence type="ECO:0000256" key="4">
    <source>
        <dbReference type="ARBA" id="ARBA00022989"/>
    </source>
</evidence>
<dbReference type="PRINTS" id="PR00259">
    <property type="entry name" value="TMFOUR"/>
</dbReference>
<sequence length="242" mass="26047">MGFCSCTVKLLLFIFNLICALVGLAILSFAVYFYLQTHSIKDFAAGSVSITAIIMMVLGGVTFLVAFLGCCGAANEDPCCISTYATLLSVILVGQLILAGFFVYFAQGGQVEKTLRSELEKDYNNYNKNGKTIDLLQTTFRCCGYDGPSTFPSPVLPLSCCPKESDNDRNTATVIAQTFGVQCSLANSFKEGCALKITNIIKGTGKNGSIVLFVIAAVELICIVAAFCIANSIRKERVPYSY</sequence>
<evidence type="ECO:0000313" key="8">
    <source>
        <dbReference type="EMBL" id="JAG41594.1"/>
    </source>
</evidence>
<dbReference type="EMBL" id="GBHO01002010">
    <property type="protein sequence ID" value="JAG41594.1"/>
    <property type="molecule type" value="Transcribed_RNA"/>
</dbReference>
<protein>
    <recommendedName>
        <fullName evidence="7">Tetraspanin</fullName>
    </recommendedName>
</protein>